<keyword evidence="3" id="KW-0255">Endonuclease</keyword>
<sequence length="689" mass="77337">MGITGLLPFVKRACREGNLLEFKGKTIAVDVSCLLHRGVFGCADQMAKGKETDFYVHYVKRHVNLLLKLECHVILVFDGQPLPAKKEMNDVRKARRDKNQVCYPILHSCQNFPQFDVFQEAWRETNVTGLTAEANKAFRQGVTITRDVVEKTIKAFQRVKLVDVIVAPFEADAQIAFLLQKGLAHAAVTEDSDLIAFGCETIIFKLDSSGTCMIYEKSKLPTCVCQAIQKRFDFRVFLRICILAGCDYLMGGLQGVGLRKAEMFFAKTTNDNLNVILPKLPMYLNMNIKVNKEFIQEFIKAENTFLYQVVFDPLSREQVPLNPYPEENDENDEAIIFSHSSSDSLSSDSGSKEDKDLVKYWYAGSVSPASHAIRRALGNIALSGPSMQDLFVLPSKIERWSIWSYEYLDLLAERNLRFKNLQNDRMGAFVVTRATSSAKRPRVPSIDVDHDESEDSFIPSKKRFSEPIVRSTDSNSHSAMNSLRNSNLKNGSTMSWNSNDWMKMYGVGPKRQDLSRLSNQSGSSSGFNQQLSTLSSGLQACSPSREKIVEGRIASPECLNISDESIDFIEESPLKSAKKNQQCSIRGLKSPKVLNPFSKKSSNIEHTVSKEISLSKNIVNGTIRRFSALRPPFRRSLDLLCGTKISSLSGRKSDQWLLQSRGQDRTESISQSSQLLQIAAKAPDFPNYA</sequence>
<proteinExistence type="inferred from homology"/>
<evidence type="ECO:0000313" key="13">
    <source>
        <dbReference type="Proteomes" id="UP000887574"/>
    </source>
</evidence>
<keyword evidence="10" id="KW-0479">Metal-binding</keyword>
<keyword evidence="13" id="KW-1185">Reference proteome</keyword>
<dbReference type="GO" id="GO:0005634">
    <property type="term" value="C:nucleus"/>
    <property type="evidence" value="ECO:0007669"/>
    <property type="project" value="UniProtKB-SubCell"/>
</dbReference>
<dbReference type="InterPro" id="IPR006086">
    <property type="entry name" value="XPG-I_dom"/>
</dbReference>
<keyword evidence="10" id="KW-0267">Excision nuclease</keyword>
<dbReference type="PRINTS" id="PR00853">
    <property type="entry name" value="XPGRADSUPER"/>
</dbReference>
<dbReference type="GO" id="GO:0017108">
    <property type="term" value="F:5'-flap endonuclease activity"/>
    <property type="evidence" value="ECO:0007669"/>
    <property type="project" value="TreeGrafter"/>
</dbReference>
<dbReference type="WBParaSite" id="jg6345">
    <property type="protein sequence ID" value="jg6345"/>
    <property type="gene ID" value="jg6345"/>
</dbReference>
<dbReference type="FunFam" id="3.40.50.1010:FF:000111">
    <property type="entry name" value="Exonuclease 1"/>
    <property type="match status" value="1"/>
</dbReference>
<dbReference type="InterPro" id="IPR036279">
    <property type="entry name" value="5-3_exonuclease_C_sf"/>
</dbReference>
<evidence type="ECO:0000256" key="10">
    <source>
        <dbReference type="RuleBase" id="RU910737"/>
    </source>
</evidence>
<dbReference type="Gene3D" id="1.10.150.20">
    <property type="entry name" value="5' to 3' exonuclease, C-terminal subdomain"/>
    <property type="match status" value="1"/>
</dbReference>
<dbReference type="Pfam" id="PF00867">
    <property type="entry name" value="XPG_I"/>
    <property type="match status" value="1"/>
</dbReference>
<comment type="subcellular location">
    <subcellularLocation>
        <location evidence="1 10">Nucleus</location>
    </subcellularLocation>
</comment>
<comment type="similarity">
    <text evidence="10">Belongs to the XPG/RAD2 endonuclease family. EXO1 subfamily.</text>
</comment>
<keyword evidence="7 10" id="KW-0238">DNA-binding</keyword>
<evidence type="ECO:0000256" key="3">
    <source>
        <dbReference type="ARBA" id="ARBA00022759"/>
    </source>
</evidence>
<feature type="domain" description="XPG N-terminal" evidence="12">
    <location>
        <begin position="1"/>
        <end position="99"/>
    </location>
</feature>
<keyword evidence="2 10" id="KW-0540">Nuclease</keyword>
<dbReference type="Proteomes" id="UP000887574">
    <property type="component" value="Unplaced"/>
</dbReference>
<keyword evidence="10" id="KW-0228">DNA excision</keyword>
<comment type="function">
    <text evidence="10">5'-&gt;3' double-stranded DNA exonuclease which may also possess a cryptic 3'-&gt;5' double-stranded DNA exonuclease activity. Functions in DNA mismatch repair.</text>
</comment>
<dbReference type="SMART" id="SM00484">
    <property type="entry name" value="XPGI"/>
    <property type="match status" value="1"/>
</dbReference>
<dbReference type="EC" id="3.1.-.-" evidence="10"/>
<dbReference type="Gene3D" id="3.40.50.1010">
    <property type="entry name" value="5'-nuclease"/>
    <property type="match status" value="1"/>
</dbReference>
<dbReference type="PANTHER" id="PTHR11081:SF8">
    <property type="entry name" value="EXONUCLEASE 1"/>
    <property type="match status" value="1"/>
</dbReference>
<dbReference type="GO" id="GO:0003677">
    <property type="term" value="F:DNA binding"/>
    <property type="evidence" value="ECO:0007669"/>
    <property type="project" value="UniProtKB-UniRule"/>
</dbReference>
<comment type="cofactor">
    <cofactor evidence="10">
        <name>Mg(2+)</name>
        <dbReference type="ChEBI" id="CHEBI:18420"/>
    </cofactor>
    <text evidence="10">Binds 2 magnesium ions per subunit. They probably participate in the reaction catalyzed by the enzyme. May bind an additional third magnesium ion after substrate binding.</text>
</comment>
<evidence type="ECO:0000313" key="14">
    <source>
        <dbReference type="WBParaSite" id="jg6345"/>
    </source>
</evidence>
<dbReference type="PANTHER" id="PTHR11081">
    <property type="entry name" value="FLAP ENDONUCLEASE FAMILY MEMBER"/>
    <property type="match status" value="1"/>
</dbReference>
<keyword evidence="9 10" id="KW-0539">Nucleus</keyword>
<evidence type="ECO:0000259" key="12">
    <source>
        <dbReference type="SMART" id="SM00485"/>
    </source>
</evidence>
<keyword evidence="5 10" id="KW-0378">Hydrolase</keyword>
<evidence type="ECO:0000256" key="4">
    <source>
        <dbReference type="ARBA" id="ARBA00022763"/>
    </source>
</evidence>
<keyword evidence="8 10" id="KW-0234">DNA repair</keyword>
<organism evidence="13 14">
    <name type="scientific">Ditylenchus dipsaci</name>
    <dbReference type="NCBI Taxonomy" id="166011"/>
    <lineage>
        <taxon>Eukaryota</taxon>
        <taxon>Metazoa</taxon>
        <taxon>Ecdysozoa</taxon>
        <taxon>Nematoda</taxon>
        <taxon>Chromadorea</taxon>
        <taxon>Rhabditida</taxon>
        <taxon>Tylenchina</taxon>
        <taxon>Tylenchomorpha</taxon>
        <taxon>Sphaerularioidea</taxon>
        <taxon>Anguinidae</taxon>
        <taxon>Anguininae</taxon>
        <taxon>Ditylenchus</taxon>
    </lineage>
</organism>
<evidence type="ECO:0000256" key="9">
    <source>
        <dbReference type="ARBA" id="ARBA00023242"/>
    </source>
</evidence>
<evidence type="ECO:0000256" key="6">
    <source>
        <dbReference type="ARBA" id="ARBA00022839"/>
    </source>
</evidence>
<dbReference type="CDD" id="cd09857">
    <property type="entry name" value="PIN_EXO1"/>
    <property type="match status" value="1"/>
</dbReference>
<dbReference type="InterPro" id="IPR006085">
    <property type="entry name" value="XPG_DNA_repair_N"/>
</dbReference>
<protein>
    <recommendedName>
        <fullName evidence="10">Exonuclease 1</fullName>
        <ecNumber evidence="10">3.1.-.-</ecNumber>
    </recommendedName>
</protein>
<evidence type="ECO:0000256" key="5">
    <source>
        <dbReference type="ARBA" id="ARBA00022801"/>
    </source>
</evidence>
<evidence type="ECO:0000256" key="1">
    <source>
        <dbReference type="ARBA" id="ARBA00004123"/>
    </source>
</evidence>
<feature type="domain" description="XPG-I" evidence="11">
    <location>
        <begin position="158"/>
        <end position="226"/>
    </location>
</feature>
<reference evidence="14" key="1">
    <citation type="submission" date="2022-11" db="UniProtKB">
        <authorList>
            <consortium name="WormBaseParasite"/>
        </authorList>
    </citation>
    <scope>IDENTIFICATION</scope>
</reference>
<evidence type="ECO:0000256" key="8">
    <source>
        <dbReference type="ARBA" id="ARBA00023204"/>
    </source>
</evidence>
<dbReference type="SMART" id="SM00485">
    <property type="entry name" value="XPGN"/>
    <property type="match status" value="1"/>
</dbReference>
<keyword evidence="10" id="KW-0460">Magnesium</keyword>
<accession>A0A915EHC3</accession>
<name>A0A915EHC3_9BILA</name>
<dbReference type="GO" id="GO:0035312">
    <property type="term" value="F:5'-3' DNA exonuclease activity"/>
    <property type="evidence" value="ECO:0007669"/>
    <property type="project" value="UniProtKB-UniRule"/>
</dbReference>
<dbReference type="SUPFAM" id="SSF47807">
    <property type="entry name" value="5' to 3' exonuclease, C-terminal subdomain"/>
    <property type="match status" value="1"/>
</dbReference>
<keyword evidence="4 10" id="KW-0227">DNA damage</keyword>
<dbReference type="InterPro" id="IPR006084">
    <property type="entry name" value="XPG/Rad2"/>
</dbReference>
<dbReference type="Pfam" id="PF00752">
    <property type="entry name" value="XPG_N"/>
    <property type="match status" value="1"/>
</dbReference>
<dbReference type="AlphaFoldDB" id="A0A915EHC3"/>
<keyword evidence="6 10" id="KW-0269">Exonuclease</keyword>
<evidence type="ECO:0000256" key="2">
    <source>
        <dbReference type="ARBA" id="ARBA00022722"/>
    </source>
</evidence>
<dbReference type="GO" id="GO:0006298">
    <property type="term" value="P:mismatch repair"/>
    <property type="evidence" value="ECO:0007669"/>
    <property type="project" value="TreeGrafter"/>
</dbReference>
<evidence type="ECO:0000256" key="7">
    <source>
        <dbReference type="ARBA" id="ARBA00023125"/>
    </source>
</evidence>
<dbReference type="SUPFAM" id="SSF88723">
    <property type="entry name" value="PIN domain-like"/>
    <property type="match status" value="1"/>
</dbReference>
<dbReference type="GO" id="GO:0006310">
    <property type="term" value="P:DNA recombination"/>
    <property type="evidence" value="ECO:0007669"/>
    <property type="project" value="TreeGrafter"/>
</dbReference>
<dbReference type="GO" id="GO:0046872">
    <property type="term" value="F:metal ion binding"/>
    <property type="evidence" value="ECO:0007669"/>
    <property type="project" value="UniProtKB-UniRule"/>
</dbReference>
<dbReference type="InterPro" id="IPR029060">
    <property type="entry name" value="PIN-like_dom_sf"/>
</dbReference>
<evidence type="ECO:0000259" key="11">
    <source>
        <dbReference type="SMART" id="SM00484"/>
    </source>
</evidence>
<dbReference type="InterPro" id="IPR044752">
    <property type="entry name" value="PIN-like_EXO1"/>
</dbReference>